<comment type="caution">
    <text evidence="15">The sequence shown here is derived from an EMBL/GenBank/DDBJ whole genome shotgun (WGS) entry which is preliminary data.</text>
</comment>
<dbReference type="GO" id="GO:0016301">
    <property type="term" value="F:kinase activity"/>
    <property type="evidence" value="ECO:0007669"/>
    <property type="project" value="UniProtKB-KW"/>
</dbReference>
<comment type="subcellular location">
    <subcellularLocation>
        <location evidence="2">Cell inner membrane</location>
    </subcellularLocation>
</comment>
<dbReference type="CDD" id="cd00130">
    <property type="entry name" value="PAS"/>
    <property type="match status" value="1"/>
</dbReference>
<dbReference type="Gene3D" id="3.30.450.20">
    <property type="entry name" value="PAS domain"/>
    <property type="match status" value="3"/>
</dbReference>
<dbReference type="SUPFAM" id="SSF103190">
    <property type="entry name" value="Sensory domain-like"/>
    <property type="match status" value="2"/>
</dbReference>
<evidence type="ECO:0000256" key="4">
    <source>
        <dbReference type="ARBA" id="ARBA00022553"/>
    </source>
</evidence>
<evidence type="ECO:0000313" key="16">
    <source>
        <dbReference type="Proteomes" id="UP000051221"/>
    </source>
</evidence>
<keyword evidence="8" id="KW-0067">ATP-binding</keyword>
<feature type="domain" description="PAS" evidence="12">
    <location>
        <begin position="337"/>
        <end position="383"/>
    </location>
</feature>
<dbReference type="SMART" id="SM00267">
    <property type="entry name" value="GGDEF"/>
    <property type="match status" value="1"/>
</dbReference>
<dbReference type="InterPro" id="IPR043128">
    <property type="entry name" value="Rev_trsase/Diguanyl_cyclase"/>
</dbReference>
<dbReference type="AlphaFoldDB" id="A0A0Q2MHV1"/>
<evidence type="ECO:0000259" key="13">
    <source>
        <dbReference type="PROSITE" id="PS50113"/>
    </source>
</evidence>
<dbReference type="InParanoid" id="A0A0Q2MHV1"/>
<reference evidence="15 16" key="1">
    <citation type="submission" date="2015-08" db="EMBL/GenBank/DDBJ databases">
        <title>Antibacterial properties of a collection of Vibrionaceae strains.</title>
        <authorList>
            <person name="Giubergia S."/>
        </authorList>
    </citation>
    <scope>NUCLEOTIDE SEQUENCE [LARGE SCALE GENOMIC DNA]</scope>
    <source>
        <strain evidence="15 16">S0821</strain>
    </source>
</reference>
<keyword evidence="16" id="KW-1185">Reference proteome</keyword>
<organism evidence="15 16">
    <name type="scientific">Vibrio furnissii</name>
    <dbReference type="NCBI Taxonomy" id="29494"/>
    <lineage>
        <taxon>Bacteria</taxon>
        <taxon>Pseudomonadati</taxon>
        <taxon>Pseudomonadota</taxon>
        <taxon>Gammaproteobacteria</taxon>
        <taxon>Vibrionales</taxon>
        <taxon>Vibrionaceae</taxon>
        <taxon>Vibrio</taxon>
    </lineage>
</organism>
<keyword evidence="7" id="KW-0418">Kinase</keyword>
<dbReference type="CDD" id="cd01949">
    <property type="entry name" value="GGDEF"/>
    <property type="match status" value="1"/>
</dbReference>
<evidence type="ECO:0000259" key="12">
    <source>
        <dbReference type="PROSITE" id="PS50112"/>
    </source>
</evidence>
<dbReference type="GO" id="GO:0000160">
    <property type="term" value="P:phosphorelay signal transduction system"/>
    <property type="evidence" value="ECO:0007669"/>
    <property type="project" value="UniProtKB-KW"/>
</dbReference>
<dbReference type="GO" id="GO:0005524">
    <property type="term" value="F:ATP binding"/>
    <property type="evidence" value="ECO:0007669"/>
    <property type="project" value="UniProtKB-KW"/>
</dbReference>
<keyword evidence="11" id="KW-0812">Transmembrane</keyword>
<dbReference type="NCBIfam" id="TIGR00254">
    <property type="entry name" value="GGDEF"/>
    <property type="match status" value="1"/>
</dbReference>
<keyword evidence="11" id="KW-0472">Membrane</keyword>
<feature type="transmembrane region" description="Helical" evidence="11">
    <location>
        <begin position="307"/>
        <end position="328"/>
    </location>
</feature>
<dbReference type="Proteomes" id="UP000051221">
    <property type="component" value="Unassembled WGS sequence"/>
</dbReference>
<dbReference type="GO" id="GO:0005886">
    <property type="term" value="C:plasma membrane"/>
    <property type="evidence" value="ECO:0007669"/>
    <property type="project" value="UniProtKB-SubCell"/>
</dbReference>
<evidence type="ECO:0000256" key="10">
    <source>
        <dbReference type="ARBA" id="ARBA00034247"/>
    </source>
</evidence>
<feature type="domain" description="GGDEF" evidence="14">
    <location>
        <begin position="496"/>
        <end position="620"/>
    </location>
</feature>
<comment type="catalytic activity">
    <reaction evidence="10">
        <text>2 GTP = 3',3'-c-di-GMP + 2 diphosphate</text>
        <dbReference type="Rhea" id="RHEA:24898"/>
        <dbReference type="ChEBI" id="CHEBI:33019"/>
        <dbReference type="ChEBI" id="CHEBI:37565"/>
        <dbReference type="ChEBI" id="CHEBI:58805"/>
        <dbReference type="EC" id="2.7.7.65"/>
    </reaction>
</comment>
<evidence type="ECO:0000256" key="3">
    <source>
        <dbReference type="ARBA" id="ARBA00012528"/>
    </source>
</evidence>
<evidence type="ECO:0000256" key="6">
    <source>
        <dbReference type="ARBA" id="ARBA00022741"/>
    </source>
</evidence>
<dbReference type="EC" id="2.7.7.65" evidence="3"/>
<evidence type="ECO:0000256" key="1">
    <source>
        <dbReference type="ARBA" id="ARBA00001946"/>
    </source>
</evidence>
<evidence type="ECO:0000256" key="7">
    <source>
        <dbReference type="ARBA" id="ARBA00022777"/>
    </source>
</evidence>
<evidence type="ECO:0000313" key="15">
    <source>
        <dbReference type="EMBL" id="KQH87497.1"/>
    </source>
</evidence>
<dbReference type="PANTHER" id="PTHR45138">
    <property type="entry name" value="REGULATORY COMPONENTS OF SENSORY TRANSDUCTION SYSTEM"/>
    <property type="match status" value="1"/>
</dbReference>
<proteinExistence type="predicted"/>
<dbReference type="Gene3D" id="3.30.70.270">
    <property type="match status" value="1"/>
</dbReference>
<keyword evidence="5" id="KW-0808">Transferase</keyword>
<dbReference type="InterPro" id="IPR000700">
    <property type="entry name" value="PAS-assoc_C"/>
</dbReference>
<keyword evidence="9" id="KW-0902">Two-component regulatory system</keyword>
<sequence>MSSSFTKSFSQFLIVLFIIGFVPSLYFIQEFNKLDERAIALIEQKHRVKLEFSKHELITTLDEAYTSIATLANNGMFHQTVRHSTPINIANVEDFWLLISRTQGVYSCLRFIDPQGQEQIRVDYQAGKAQILTRDELQNRALQDYFLYGQSLSAGQIGVFGVQSTGADMTPTKPSLYFISPIDLDGERKGYFVANINLNYIYQQIAGSNRAAMLPDILNLNGDVLMSQRLEESNDRTALTNLAQRFPQLWHTILSDEQGTISENGQWFSFVKISPNASLVNVPSVVLLERVENSEIHALMHNSKNTLTLQMVALFALICLIASIFVLWNNNHQKNSIESKLARAAMNGMSAVIITDRNNRIIKVNNEFTRLSGYSFEEVSGQQPSMFASGKHTSEFYVEMWQALQNDGFWEGEVINQRKDGSMLTEILRIQTILDDDDIIQFYVASFVDITERKLLEDQLRDQSEKDGLSNIWNRRKFDQEFRSECMRVKRYPAHEQSCLAILDIDHFKRINDKYGHARGDKTIRAVAQCLRNELRESDFLARIGGEEFAIILPHTPIDEAETVLNRLRVAVFDLHQGDLSVSGGLTDITEVPEEVYQRADMALYESKESGRNVVSVLTSAEMVHFA</sequence>
<keyword evidence="4" id="KW-0597">Phosphoprotein</keyword>
<evidence type="ECO:0000259" key="14">
    <source>
        <dbReference type="PROSITE" id="PS50887"/>
    </source>
</evidence>
<dbReference type="InterPro" id="IPR048760">
    <property type="entry name" value="VP0354-like_sensor_dom"/>
</dbReference>
<gene>
    <name evidence="15" type="ORF">AMR76_02580</name>
</gene>
<dbReference type="InterPro" id="IPR029151">
    <property type="entry name" value="Sensor-like_sf"/>
</dbReference>
<dbReference type="InterPro" id="IPR050469">
    <property type="entry name" value="Diguanylate_Cyclase"/>
</dbReference>
<dbReference type="SUPFAM" id="SSF55073">
    <property type="entry name" value="Nucleotide cyclase"/>
    <property type="match status" value="1"/>
</dbReference>
<dbReference type="EMBL" id="LKHS01000002">
    <property type="protein sequence ID" value="KQH87497.1"/>
    <property type="molecule type" value="Genomic_DNA"/>
</dbReference>
<dbReference type="InterPro" id="IPR001610">
    <property type="entry name" value="PAC"/>
</dbReference>
<evidence type="ECO:0000256" key="2">
    <source>
        <dbReference type="ARBA" id="ARBA00004533"/>
    </source>
</evidence>
<dbReference type="Pfam" id="PF13426">
    <property type="entry name" value="PAS_9"/>
    <property type="match status" value="1"/>
</dbReference>
<dbReference type="SMART" id="SM00086">
    <property type="entry name" value="PAC"/>
    <property type="match status" value="1"/>
</dbReference>
<evidence type="ECO:0000256" key="5">
    <source>
        <dbReference type="ARBA" id="ARBA00022679"/>
    </source>
</evidence>
<dbReference type="SUPFAM" id="SSF55785">
    <property type="entry name" value="PYP-like sensor domain (PAS domain)"/>
    <property type="match status" value="1"/>
</dbReference>
<dbReference type="RefSeq" id="WP_055465215.1">
    <property type="nucleotide sequence ID" value="NZ_LKHS01000002.1"/>
</dbReference>
<feature type="domain" description="PAC" evidence="13">
    <location>
        <begin position="408"/>
        <end position="462"/>
    </location>
</feature>
<dbReference type="GO" id="GO:0052621">
    <property type="term" value="F:diguanylate cyclase activity"/>
    <property type="evidence" value="ECO:0007669"/>
    <property type="project" value="UniProtKB-EC"/>
</dbReference>
<dbReference type="Pfam" id="PF21623">
    <property type="entry name" value="HK_sensor_dom_bact"/>
    <property type="match status" value="1"/>
</dbReference>
<evidence type="ECO:0000256" key="8">
    <source>
        <dbReference type="ARBA" id="ARBA00022840"/>
    </source>
</evidence>
<evidence type="ECO:0000256" key="9">
    <source>
        <dbReference type="ARBA" id="ARBA00023012"/>
    </source>
</evidence>
<dbReference type="FunFam" id="3.30.70.270:FF:000001">
    <property type="entry name" value="Diguanylate cyclase domain protein"/>
    <property type="match status" value="1"/>
</dbReference>
<dbReference type="Pfam" id="PF00990">
    <property type="entry name" value="GGDEF"/>
    <property type="match status" value="1"/>
</dbReference>
<accession>A0A0Q2MHV1</accession>
<dbReference type="PANTHER" id="PTHR45138:SF9">
    <property type="entry name" value="DIGUANYLATE CYCLASE DGCM-RELATED"/>
    <property type="match status" value="1"/>
</dbReference>
<comment type="cofactor">
    <cofactor evidence="1">
        <name>Mg(2+)</name>
        <dbReference type="ChEBI" id="CHEBI:18420"/>
    </cofactor>
</comment>
<dbReference type="InterPro" id="IPR000014">
    <property type="entry name" value="PAS"/>
</dbReference>
<protein>
    <recommendedName>
        <fullName evidence="3">diguanylate cyclase</fullName>
        <ecNumber evidence="3">2.7.7.65</ecNumber>
    </recommendedName>
</protein>
<keyword evidence="6" id="KW-0547">Nucleotide-binding</keyword>
<dbReference type="PROSITE" id="PS50112">
    <property type="entry name" value="PAS"/>
    <property type="match status" value="1"/>
</dbReference>
<evidence type="ECO:0000256" key="11">
    <source>
        <dbReference type="SAM" id="Phobius"/>
    </source>
</evidence>
<keyword evidence="11" id="KW-1133">Transmembrane helix</keyword>
<dbReference type="PROSITE" id="PS50113">
    <property type="entry name" value="PAC"/>
    <property type="match status" value="1"/>
</dbReference>
<feature type="transmembrane region" description="Helical" evidence="11">
    <location>
        <begin position="12"/>
        <end position="28"/>
    </location>
</feature>
<dbReference type="PROSITE" id="PS50887">
    <property type="entry name" value="GGDEF"/>
    <property type="match status" value="1"/>
</dbReference>
<dbReference type="InterPro" id="IPR029787">
    <property type="entry name" value="Nucleotide_cyclase"/>
</dbReference>
<dbReference type="NCBIfam" id="TIGR00229">
    <property type="entry name" value="sensory_box"/>
    <property type="match status" value="1"/>
</dbReference>
<name>A0A0Q2MHV1_VIBFU</name>
<dbReference type="InterPro" id="IPR000160">
    <property type="entry name" value="GGDEF_dom"/>
</dbReference>
<dbReference type="InterPro" id="IPR035965">
    <property type="entry name" value="PAS-like_dom_sf"/>
</dbReference>